<evidence type="ECO:0000313" key="3">
    <source>
        <dbReference type="Proteomes" id="UP001178662"/>
    </source>
</evidence>
<dbReference type="Proteomes" id="UP001178662">
    <property type="component" value="Chromosome"/>
</dbReference>
<dbReference type="InterPro" id="IPR007492">
    <property type="entry name" value="LytTR_DNA-bd_dom"/>
</dbReference>
<evidence type="ECO:0000259" key="1">
    <source>
        <dbReference type="PROSITE" id="PS50930"/>
    </source>
</evidence>
<keyword evidence="3" id="KW-1185">Reference proteome</keyword>
<name>A0AA95EWR6_9BACL</name>
<reference evidence="2" key="1">
    <citation type="submission" date="2023-03" db="EMBL/GenBank/DDBJ databases">
        <title>Andean soil-derived lignocellulolytic bacterial consortium as a source of novel taxa and putative plastic-active enzymes.</title>
        <authorList>
            <person name="Diaz-Garcia L."/>
            <person name="Chuvochina M."/>
            <person name="Feuerriegel G."/>
            <person name="Bunk B."/>
            <person name="Sproer C."/>
            <person name="Streit W.R."/>
            <person name="Rodriguez L.M."/>
            <person name="Overmann J."/>
            <person name="Jimenez D.J."/>
        </authorList>
    </citation>
    <scope>NUCLEOTIDE SEQUENCE</scope>
    <source>
        <strain evidence="2">MAG 2441</strain>
    </source>
</reference>
<dbReference type="PROSITE" id="PS50930">
    <property type="entry name" value="HTH_LYTTR"/>
    <property type="match status" value="1"/>
</dbReference>
<dbReference type="Gene3D" id="2.40.50.1020">
    <property type="entry name" value="LytTr DNA-binding domain"/>
    <property type="match status" value="1"/>
</dbReference>
<feature type="domain" description="HTH LytTR-type" evidence="1">
    <location>
        <begin position="64"/>
        <end position="118"/>
    </location>
</feature>
<evidence type="ECO:0000313" key="2">
    <source>
        <dbReference type="EMBL" id="WEK54326.1"/>
    </source>
</evidence>
<accession>A0AA95EWR6</accession>
<dbReference type="AlphaFoldDB" id="A0AA95EWR6"/>
<dbReference type="EMBL" id="CP119317">
    <property type="protein sequence ID" value="WEK54326.1"/>
    <property type="molecule type" value="Genomic_DNA"/>
</dbReference>
<dbReference type="GO" id="GO:0003677">
    <property type="term" value="F:DNA binding"/>
    <property type="evidence" value="ECO:0007669"/>
    <property type="project" value="UniProtKB-KW"/>
</dbReference>
<organism evidence="2 3">
    <name type="scientific">Candidatus Cohnella colombiensis</name>
    <dbReference type="NCBI Taxonomy" id="3121368"/>
    <lineage>
        <taxon>Bacteria</taxon>
        <taxon>Bacillati</taxon>
        <taxon>Bacillota</taxon>
        <taxon>Bacilli</taxon>
        <taxon>Bacillales</taxon>
        <taxon>Paenibacillaceae</taxon>
        <taxon>Cohnella</taxon>
    </lineage>
</organism>
<keyword evidence="2" id="KW-0238">DNA-binding</keyword>
<sequence length="121" mass="14151">MSWNGYFSLMKDADGDTGLLSVNANEILYFCVVQNRIIAHTLQGEFYTGWASLDLLWRALKVSDPNFYRTDRAYIANLNKVVSIDREWCKLYFKDEQTDKHCYVARSKLAEIENRLHDFNA</sequence>
<protein>
    <submittedName>
        <fullName evidence="2">LytTR family DNA-binding domain-containing protein</fullName>
    </submittedName>
</protein>
<dbReference type="SMART" id="SM00850">
    <property type="entry name" value="LytTR"/>
    <property type="match status" value="1"/>
</dbReference>
<gene>
    <name evidence="2" type="ORF">P0Y55_17605</name>
</gene>
<proteinExistence type="predicted"/>
<dbReference type="Pfam" id="PF04397">
    <property type="entry name" value="LytTR"/>
    <property type="match status" value="1"/>
</dbReference>